<protein>
    <recommendedName>
        <fullName evidence="8">Isoprenylcysteine carboxyl methyltransferase</fullName>
    </recommendedName>
</protein>
<keyword evidence="7" id="KW-1185">Reference proteome</keyword>
<dbReference type="Gene3D" id="1.20.120.1630">
    <property type="match status" value="1"/>
</dbReference>
<feature type="transmembrane region" description="Helical" evidence="5">
    <location>
        <begin position="69"/>
        <end position="89"/>
    </location>
</feature>
<organism evidence="6 7">
    <name type="scientific">Filobacillus milosensis</name>
    <dbReference type="NCBI Taxonomy" id="94137"/>
    <lineage>
        <taxon>Bacteria</taxon>
        <taxon>Bacillati</taxon>
        <taxon>Bacillota</taxon>
        <taxon>Bacilli</taxon>
        <taxon>Bacillales</taxon>
        <taxon>Bacillaceae</taxon>
        <taxon>Filobacillus</taxon>
    </lineage>
</organism>
<dbReference type="Pfam" id="PF04140">
    <property type="entry name" value="ICMT"/>
    <property type="match status" value="1"/>
</dbReference>
<evidence type="ECO:0000313" key="7">
    <source>
        <dbReference type="Proteomes" id="UP000297975"/>
    </source>
</evidence>
<name>A0A4Y8IR23_9BACI</name>
<keyword evidence="2 5" id="KW-0812">Transmembrane</keyword>
<sequence>MIYLFILIYLIGLRISELIVAKSNEKYQKQNGAIEIKDPYYTYIVITHTLFFVFLVAESFLVHGWEREISLTLVIMFVLIQALRFWSLISLGRYWNTKVIVLPNAQIVQKGPYKWIKHPNYIVVGLEFLIIPLMFHAFVTATLFLGMHLWLMSKRIPMENQALQQFLTKQ</sequence>
<evidence type="ECO:0000256" key="5">
    <source>
        <dbReference type="SAM" id="Phobius"/>
    </source>
</evidence>
<evidence type="ECO:0000256" key="3">
    <source>
        <dbReference type="ARBA" id="ARBA00022989"/>
    </source>
</evidence>
<dbReference type="Proteomes" id="UP000297975">
    <property type="component" value="Unassembled WGS sequence"/>
</dbReference>
<dbReference type="OrthoDB" id="7203053at2"/>
<keyword evidence="3 5" id="KW-1133">Transmembrane helix</keyword>
<evidence type="ECO:0000256" key="2">
    <source>
        <dbReference type="ARBA" id="ARBA00022692"/>
    </source>
</evidence>
<evidence type="ECO:0000313" key="6">
    <source>
        <dbReference type="EMBL" id="TFB24006.1"/>
    </source>
</evidence>
<dbReference type="RefSeq" id="WP_134339064.1">
    <property type="nucleotide sequence ID" value="NZ_SOPW01000003.1"/>
</dbReference>
<accession>A0A4Y8IR23</accession>
<evidence type="ECO:0008006" key="8">
    <source>
        <dbReference type="Google" id="ProtNLM"/>
    </source>
</evidence>
<comment type="subcellular location">
    <subcellularLocation>
        <location evidence="1">Membrane</location>
        <topology evidence="1">Multi-pass membrane protein</topology>
    </subcellularLocation>
</comment>
<dbReference type="PANTHER" id="PTHR12714:SF25">
    <property type="entry name" value="CONSERVED HYPOTHETICAL MEMBRANE PROTEIN"/>
    <property type="match status" value="1"/>
</dbReference>
<feature type="transmembrane region" description="Helical" evidence="5">
    <location>
        <begin position="128"/>
        <end position="151"/>
    </location>
</feature>
<evidence type="ECO:0000256" key="1">
    <source>
        <dbReference type="ARBA" id="ARBA00004141"/>
    </source>
</evidence>
<keyword evidence="4 5" id="KW-0472">Membrane</keyword>
<evidence type="ECO:0000256" key="4">
    <source>
        <dbReference type="ARBA" id="ARBA00023136"/>
    </source>
</evidence>
<dbReference type="AlphaFoldDB" id="A0A4Y8IR23"/>
<dbReference type="PANTHER" id="PTHR12714">
    <property type="entry name" value="PROTEIN-S ISOPRENYLCYSTEINE O-METHYLTRANSFERASE"/>
    <property type="match status" value="1"/>
</dbReference>
<dbReference type="GO" id="GO:0004671">
    <property type="term" value="F:protein C-terminal S-isoprenylcysteine carboxyl O-methyltransferase activity"/>
    <property type="evidence" value="ECO:0007669"/>
    <property type="project" value="InterPro"/>
</dbReference>
<gene>
    <name evidence="6" type="ORF">E3U55_04115</name>
</gene>
<reference evidence="6 7" key="1">
    <citation type="submission" date="2019-03" db="EMBL/GenBank/DDBJ databases">
        <authorList>
            <person name="He R.-H."/>
        </authorList>
    </citation>
    <scope>NUCLEOTIDE SEQUENCE [LARGE SCALE GENOMIC DNA]</scope>
    <source>
        <strain evidence="7">SH 714</strain>
    </source>
</reference>
<dbReference type="GO" id="GO:0016020">
    <property type="term" value="C:membrane"/>
    <property type="evidence" value="ECO:0007669"/>
    <property type="project" value="UniProtKB-SubCell"/>
</dbReference>
<dbReference type="InterPro" id="IPR007269">
    <property type="entry name" value="ICMT_MeTrfase"/>
</dbReference>
<dbReference type="EMBL" id="SOPW01000003">
    <property type="protein sequence ID" value="TFB24006.1"/>
    <property type="molecule type" value="Genomic_DNA"/>
</dbReference>
<comment type="caution">
    <text evidence="6">The sequence shown here is derived from an EMBL/GenBank/DDBJ whole genome shotgun (WGS) entry which is preliminary data.</text>
</comment>
<feature type="transmembrane region" description="Helical" evidence="5">
    <location>
        <begin position="40"/>
        <end position="62"/>
    </location>
</feature>
<proteinExistence type="predicted"/>